<evidence type="ECO:0000256" key="4">
    <source>
        <dbReference type="RuleBase" id="RU311113"/>
    </source>
</evidence>
<keyword evidence="5" id="KW-0418">Kinase</keyword>
<evidence type="ECO:0000256" key="3">
    <source>
        <dbReference type="ARBA" id="ARBA00023306"/>
    </source>
</evidence>
<proteinExistence type="inferred from homology"/>
<dbReference type="SUPFAM" id="SSF55637">
    <property type="entry name" value="Cell cycle regulatory proteins"/>
    <property type="match status" value="1"/>
</dbReference>
<reference key="2">
    <citation type="submission" date="2011-10" db="EMBL/GenBank/DDBJ databases">
        <title>The genome and transcriptome sequence of Clonorchis sinensis provide insights into the carcinogenic liver fluke.</title>
        <authorList>
            <person name="Wang X."/>
            <person name="Huang Y."/>
            <person name="Chen W."/>
            <person name="Liu H."/>
            <person name="Guo L."/>
            <person name="Chen Y."/>
            <person name="Luo F."/>
            <person name="Zhou W."/>
            <person name="Sun J."/>
            <person name="Mao Q."/>
            <person name="Liang P."/>
            <person name="Zhou C."/>
            <person name="Tian Y."/>
            <person name="Men J."/>
            <person name="Lv X."/>
            <person name="Huang L."/>
            <person name="Zhou J."/>
            <person name="Hu Y."/>
            <person name="Li R."/>
            <person name="Zhang F."/>
            <person name="Lei H."/>
            <person name="Li X."/>
            <person name="Hu X."/>
            <person name="Liang C."/>
            <person name="Xu J."/>
            <person name="Wu Z."/>
            <person name="Yu X."/>
        </authorList>
    </citation>
    <scope>NUCLEOTIDE SEQUENCE</scope>
    <source>
        <strain>Henan</strain>
    </source>
</reference>
<gene>
    <name evidence="5" type="ORF">CLF_112756</name>
</gene>
<dbReference type="Pfam" id="PF01111">
    <property type="entry name" value="CKS"/>
    <property type="match status" value="1"/>
</dbReference>
<comment type="function">
    <text evidence="4">Binds to the catalytic subunit of the cyclin dependent kinases and is essential for their biological function.</text>
</comment>
<dbReference type="AlphaFoldDB" id="G7YWX9"/>
<dbReference type="GO" id="GO:0051301">
    <property type="term" value="P:cell division"/>
    <property type="evidence" value="ECO:0007669"/>
    <property type="project" value="UniProtKB-UniRule"/>
</dbReference>
<name>G7YWX9_CLOSI</name>
<dbReference type="InterPro" id="IPR000789">
    <property type="entry name" value="Cyclin-dep_kinase_reg-sub"/>
</dbReference>
<dbReference type="FunFam" id="3.30.170.10:FF:000001">
    <property type="entry name" value="Cyclin-dependent kinases regulatory subunit"/>
    <property type="match status" value="1"/>
</dbReference>
<dbReference type="SMART" id="SM01084">
    <property type="entry name" value="CKS"/>
    <property type="match status" value="1"/>
</dbReference>
<sequence>MIGPFYMVLDMPAAEILPTGYKPYLHGLNLLAMSVIFDFLRSVILVDTEALRLVYRIRQYVDSRQNVKTRLSLGRWKIWDRCKPKQLCILSVNIIIPRCIDTGPVKRLRLMCMPTNFQSSNGAEIDLVVLAAFRLFLMSSKNIYYSEKYYDDLHEYRHVHLPKEIAKKVPKNRLMSEYEWRELGIQQSAGWVHYMIHEPEPHIILFRRPRTDIPAPSGTGTNQEAGAAPMKA</sequence>
<dbReference type="PANTHER" id="PTHR23415">
    <property type="entry name" value="CYCLIN-DEPENDENT KINASES REGULATORY SUBUNIT/60S RIBOSOME SUBUNIT BIOGENESIS PROTEIN NIP7"/>
    <property type="match status" value="1"/>
</dbReference>
<dbReference type="Proteomes" id="UP000008909">
    <property type="component" value="Unassembled WGS sequence"/>
</dbReference>
<dbReference type="Gene3D" id="3.30.170.10">
    <property type="entry name" value="Cyclin-dependent kinase, regulatory subunit"/>
    <property type="match status" value="1"/>
</dbReference>
<evidence type="ECO:0000313" key="5">
    <source>
        <dbReference type="EMBL" id="GAA57459.1"/>
    </source>
</evidence>
<dbReference type="GO" id="GO:0016538">
    <property type="term" value="F:cyclin-dependent protein serine/threonine kinase regulator activity"/>
    <property type="evidence" value="ECO:0007669"/>
    <property type="project" value="InterPro"/>
</dbReference>
<dbReference type="PRINTS" id="PR00296">
    <property type="entry name" value="CYCLINKINASE"/>
</dbReference>
<dbReference type="InterPro" id="IPR036858">
    <property type="entry name" value="Cyclin-dep_kinase_reg-sub_sf"/>
</dbReference>
<keyword evidence="2 4" id="KW-0132">Cell division</keyword>
<evidence type="ECO:0000313" key="6">
    <source>
        <dbReference type="Proteomes" id="UP000008909"/>
    </source>
</evidence>
<comment type="similarity">
    <text evidence="1 4">Belongs to the CKS family.</text>
</comment>
<reference evidence="5" key="1">
    <citation type="journal article" date="2011" name="Genome Biol.">
        <title>The draft genome of the carcinogenic human liver fluke Clonorchis sinensis.</title>
        <authorList>
            <person name="Wang X."/>
            <person name="Chen W."/>
            <person name="Huang Y."/>
            <person name="Sun J."/>
            <person name="Men J."/>
            <person name="Liu H."/>
            <person name="Luo F."/>
            <person name="Guo L."/>
            <person name="Lv X."/>
            <person name="Deng C."/>
            <person name="Zhou C."/>
            <person name="Fan Y."/>
            <person name="Li X."/>
            <person name="Huang L."/>
            <person name="Hu Y."/>
            <person name="Liang C."/>
            <person name="Hu X."/>
            <person name="Xu J."/>
            <person name="Yu X."/>
        </authorList>
    </citation>
    <scope>NUCLEOTIDE SEQUENCE [LARGE SCALE GENOMIC DNA]</scope>
    <source>
        <strain evidence="5">Henan</strain>
    </source>
</reference>
<accession>G7YWX9</accession>
<protein>
    <recommendedName>
        <fullName evidence="4">Cyclin-dependent kinases regulatory subunit</fullName>
    </recommendedName>
</protein>
<evidence type="ECO:0000256" key="2">
    <source>
        <dbReference type="ARBA" id="ARBA00022618"/>
    </source>
</evidence>
<dbReference type="GO" id="GO:0016301">
    <property type="term" value="F:kinase activity"/>
    <property type="evidence" value="ECO:0007669"/>
    <property type="project" value="UniProtKB-KW"/>
</dbReference>
<keyword evidence="5" id="KW-0808">Transferase</keyword>
<evidence type="ECO:0000256" key="1">
    <source>
        <dbReference type="ARBA" id="ARBA00007782"/>
    </source>
</evidence>
<dbReference type="EMBL" id="DF144762">
    <property type="protein sequence ID" value="GAA57459.1"/>
    <property type="molecule type" value="Genomic_DNA"/>
</dbReference>
<keyword evidence="3 4" id="KW-0131">Cell cycle</keyword>
<keyword evidence="6" id="KW-1185">Reference proteome</keyword>
<organism evidence="5 6">
    <name type="scientific">Clonorchis sinensis</name>
    <name type="common">Chinese liver fluke</name>
    <dbReference type="NCBI Taxonomy" id="79923"/>
    <lineage>
        <taxon>Eukaryota</taxon>
        <taxon>Metazoa</taxon>
        <taxon>Spiralia</taxon>
        <taxon>Lophotrochozoa</taxon>
        <taxon>Platyhelminthes</taxon>
        <taxon>Trematoda</taxon>
        <taxon>Digenea</taxon>
        <taxon>Opisthorchiida</taxon>
        <taxon>Opisthorchiata</taxon>
        <taxon>Opisthorchiidae</taxon>
        <taxon>Clonorchis</taxon>
    </lineage>
</organism>